<dbReference type="EMBL" id="RRYP01012111">
    <property type="protein sequence ID" value="TNV77327.1"/>
    <property type="molecule type" value="Genomic_DNA"/>
</dbReference>
<accession>A0A8J8T065</accession>
<protein>
    <submittedName>
        <fullName evidence="2">Uncharacterized protein</fullName>
    </submittedName>
</protein>
<evidence type="ECO:0000313" key="3">
    <source>
        <dbReference type="Proteomes" id="UP000785679"/>
    </source>
</evidence>
<proteinExistence type="predicted"/>
<feature type="region of interest" description="Disordered" evidence="1">
    <location>
        <begin position="43"/>
        <end position="77"/>
    </location>
</feature>
<organism evidence="2 3">
    <name type="scientific">Halteria grandinella</name>
    <dbReference type="NCBI Taxonomy" id="5974"/>
    <lineage>
        <taxon>Eukaryota</taxon>
        <taxon>Sar</taxon>
        <taxon>Alveolata</taxon>
        <taxon>Ciliophora</taxon>
        <taxon>Intramacronucleata</taxon>
        <taxon>Spirotrichea</taxon>
        <taxon>Stichotrichia</taxon>
        <taxon>Sporadotrichida</taxon>
        <taxon>Halteriidae</taxon>
        <taxon>Halteria</taxon>
    </lineage>
</organism>
<evidence type="ECO:0000256" key="1">
    <source>
        <dbReference type="SAM" id="MobiDB-lite"/>
    </source>
</evidence>
<feature type="compositionally biased region" description="Polar residues" evidence="1">
    <location>
        <begin position="51"/>
        <end position="66"/>
    </location>
</feature>
<keyword evidence="3" id="KW-1185">Reference proteome</keyword>
<reference evidence="2" key="1">
    <citation type="submission" date="2019-06" db="EMBL/GenBank/DDBJ databases">
        <authorList>
            <person name="Zheng W."/>
        </authorList>
    </citation>
    <scope>NUCLEOTIDE SEQUENCE</scope>
    <source>
        <strain evidence="2">QDHG01</strain>
    </source>
</reference>
<dbReference type="Proteomes" id="UP000785679">
    <property type="component" value="Unassembled WGS sequence"/>
</dbReference>
<sequence length="77" mass="8822">MIERFTTGTSRNRAFQKRRGSLCWKNMTTAVCHRWRRESRFKRSGVGAVPSLTSGKSLQPHPQTRQGRLPCSDWSAS</sequence>
<evidence type="ECO:0000313" key="2">
    <source>
        <dbReference type="EMBL" id="TNV77327.1"/>
    </source>
</evidence>
<name>A0A8J8T065_HALGN</name>
<comment type="caution">
    <text evidence="2">The sequence shown here is derived from an EMBL/GenBank/DDBJ whole genome shotgun (WGS) entry which is preliminary data.</text>
</comment>
<gene>
    <name evidence="2" type="ORF">FGO68_gene7251</name>
</gene>
<dbReference type="AlphaFoldDB" id="A0A8J8T065"/>